<keyword evidence="3" id="KW-1185">Reference proteome</keyword>
<organism evidence="2 3">
    <name type="scientific">Symbiodinium natans</name>
    <dbReference type="NCBI Taxonomy" id="878477"/>
    <lineage>
        <taxon>Eukaryota</taxon>
        <taxon>Sar</taxon>
        <taxon>Alveolata</taxon>
        <taxon>Dinophyceae</taxon>
        <taxon>Suessiales</taxon>
        <taxon>Symbiodiniaceae</taxon>
        <taxon>Symbiodinium</taxon>
    </lineage>
</organism>
<sequence length="182" mass="20171">MSCVRFSHALRTGRCTSRSSRLLSPQARGFCRPGSIIYRDLKQKDNKYNPCFAHFAIYTGDVGPYKACAIGANPGGIQIERVDLPGSHWTVFQEKRTWKEGTAVVQKALEAYKRRQWKYDVIFNNCEHFACTMFKLPAMSAQAAMGNTAVHACGGALCSYVVAGPYKALNIFSHLQTPNTGP</sequence>
<evidence type="ECO:0000313" key="2">
    <source>
        <dbReference type="EMBL" id="CAE7390727.1"/>
    </source>
</evidence>
<gene>
    <name evidence="2" type="primary">KLHDC4</name>
    <name evidence="2" type="ORF">SNAT2548_LOCUS21296</name>
</gene>
<dbReference type="InterPro" id="IPR007053">
    <property type="entry name" value="LRAT_dom"/>
</dbReference>
<feature type="domain" description="LRAT" evidence="1">
    <location>
        <begin position="88"/>
        <end position="132"/>
    </location>
</feature>
<evidence type="ECO:0000313" key="3">
    <source>
        <dbReference type="Proteomes" id="UP000604046"/>
    </source>
</evidence>
<reference evidence="2" key="1">
    <citation type="submission" date="2021-02" db="EMBL/GenBank/DDBJ databases">
        <authorList>
            <person name="Dougan E. K."/>
            <person name="Rhodes N."/>
            <person name="Thang M."/>
            <person name="Chan C."/>
        </authorList>
    </citation>
    <scope>NUCLEOTIDE SEQUENCE</scope>
</reference>
<dbReference type="AlphaFoldDB" id="A0A812Q3M1"/>
<dbReference type="Proteomes" id="UP000604046">
    <property type="component" value="Unassembled WGS sequence"/>
</dbReference>
<proteinExistence type="predicted"/>
<comment type="caution">
    <text evidence="2">The sequence shown here is derived from an EMBL/GenBank/DDBJ whole genome shotgun (WGS) entry which is preliminary data.</text>
</comment>
<dbReference type="Gene3D" id="3.90.1720.10">
    <property type="entry name" value="endopeptidase domain like (from Nostoc punctiforme)"/>
    <property type="match status" value="1"/>
</dbReference>
<dbReference type="Pfam" id="PF04970">
    <property type="entry name" value="LRAT"/>
    <property type="match status" value="1"/>
</dbReference>
<evidence type="ECO:0000259" key="1">
    <source>
        <dbReference type="Pfam" id="PF04970"/>
    </source>
</evidence>
<dbReference type="OrthoDB" id="421951at2759"/>
<name>A0A812Q3M1_9DINO</name>
<protein>
    <submittedName>
        <fullName evidence="2">KLHDC4 protein</fullName>
    </submittedName>
</protein>
<accession>A0A812Q3M1</accession>
<dbReference type="EMBL" id="CAJNDS010002246">
    <property type="protein sequence ID" value="CAE7390727.1"/>
    <property type="molecule type" value="Genomic_DNA"/>
</dbReference>